<dbReference type="InterPro" id="IPR036291">
    <property type="entry name" value="NAD(P)-bd_dom_sf"/>
</dbReference>
<accession>A0A4R3L774</accession>
<protein>
    <submittedName>
        <fullName evidence="3">UDP-glucose 4-epimerase</fullName>
    </submittedName>
</protein>
<evidence type="ECO:0000313" key="4">
    <source>
        <dbReference type="Proteomes" id="UP000294937"/>
    </source>
</evidence>
<feature type="domain" description="NAD-dependent epimerase/dehydratase" evidence="2">
    <location>
        <begin position="3"/>
        <end position="241"/>
    </location>
</feature>
<evidence type="ECO:0000256" key="1">
    <source>
        <dbReference type="ARBA" id="ARBA00007637"/>
    </source>
</evidence>
<gene>
    <name evidence="3" type="ORF">EDD58_103308</name>
</gene>
<dbReference type="SUPFAM" id="SSF51735">
    <property type="entry name" value="NAD(P)-binding Rossmann-fold domains"/>
    <property type="match status" value="1"/>
</dbReference>
<proteinExistence type="inferred from homology"/>
<name>A0A4R3L774_9BACL</name>
<dbReference type="EMBL" id="SMAG01000003">
    <property type="protein sequence ID" value="TCS94885.1"/>
    <property type="molecule type" value="Genomic_DNA"/>
</dbReference>
<dbReference type="Pfam" id="PF01370">
    <property type="entry name" value="Epimerase"/>
    <property type="match status" value="1"/>
</dbReference>
<dbReference type="AlphaFoldDB" id="A0A4R3L774"/>
<dbReference type="RefSeq" id="WP_131924264.1">
    <property type="nucleotide sequence ID" value="NZ_SMAG01000003.1"/>
</dbReference>
<keyword evidence="4" id="KW-1185">Reference proteome</keyword>
<dbReference type="Proteomes" id="UP000294937">
    <property type="component" value="Unassembled WGS sequence"/>
</dbReference>
<dbReference type="Gene3D" id="3.40.50.720">
    <property type="entry name" value="NAD(P)-binding Rossmann-like Domain"/>
    <property type="match status" value="1"/>
</dbReference>
<sequence>MKIFVIGGAGFIGSHVVDTYIQAGHEVVVLDNFRSGNRQQIHHQAKVYEVDIYRDQEYLESIFENEQPDIVNNHAAQKSVPDSVKDPITDAQINIMGPLHLLELCVQNGVKKFIFSSSGGALASETENIPTTEEGEPQLISPYAISKFILEKYLRFYYLTYGLQYTVLRYANVYGPRQVGEGDCGAIPIFMDNLVNHRPSYLFAYSDMPKGTTRDYVYVEDVAKANLLALHKGNQAILNIGTGQEMYTEDLYELIQEVVMKRIPLIRETERIGDVKRSALDSIKAKNILGWESKTDLKEGLLKTYQWMCNNPTNERV</sequence>
<dbReference type="InterPro" id="IPR001509">
    <property type="entry name" value="Epimerase_deHydtase"/>
</dbReference>
<organism evidence="3 4">
    <name type="scientific">Hazenella coriacea</name>
    <dbReference type="NCBI Taxonomy" id="1179467"/>
    <lineage>
        <taxon>Bacteria</taxon>
        <taxon>Bacillati</taxon>
        <taxon>Bacillota</taxon>
        <taxon>Bacilli</taxon>
        <taxon>Bacillales</taxon>
        <taxon>Thermoactinomycetaceae</taxon>
        <taxon>Hazenella</taxon>
    </lineage>
</organism>
<dbReference type="Gene3D" id="3.90.25.10">
    <property type="entry name" value="UDP-galactose 4-epimerase, domain 1"/>
    <property type="match status" value="1"/>
</dbReference>
<evidence type="ECO:0000313" key="3">
    <source>
        <dbReference type="EMBL" id="TCS94885.1"/>
    </source>
</evidence>
<dbReference type="PANTHER" id="PTHR43000">
    <property type="entry name" value="DTDP-D-GLUCOSE 4,6-DEHYDRATASE-RELATED"/>
    <property type="match status" value="1"/>
</dbReference>
<evidence type="ECO:0000259" key="2">
    <source>
        <dbReference type="Pfam" id="PF01370"/>
    </source>
</evidence>
<comment type="caution">
    <text evidence="3">The sequence shown here is derived from an EMBL/GenBank/DDBJ whole genome shotgun (WGS) entry which is preliminary data.</text>
</comment>
<reference evidence="3 4" key="1">
    <citation type="submission" date="2019-03" db="EMBL/GenBank/DDBJ databases">
        <title>Genomic Encyclopedia of Type Strains, Phase IV (KMG-IV): sequencing the most valuable type-strain genomes for metagenomic binning, comparative biology and taxonomic classification.</title>
        <authorList>
            <person name="Goeker M."/>
        </authorList>
    </citation>
    <scope>NUCLEOTIDE SEQUENCE [LARGE SCALE GENOMIC DNA]</scope>
    <source>
        <strain evidence="3 4">DSM 45707</strain>
    </source>
</reference>
<comment type="similarity">
    <text evidence="1">Belongs to the NAD(P)-dependent epimerase/dehydratase family.</text>
</comment>
<dbReference type="OrthoDB" id="181047at2"/>